<keyword evidence="2" id="KW-0238">DNA-binding</keyword>
<accession>A0ABY7HBP1</accession>
<evidence type="ECO:0000256" key="3">
    <source>
        <dbReference type="ARBA" id="ARBA00023163"/>
    </source>
</evidence>
<reference evidence="4" key="1">
    <citation type="submission" date="2022-11" db="EMBL/GenBank/DDBJ databases">
        <title>Minimal conservation of predation-associated metabolite biosynthetic gene clusters underscores biosynthetic potential of Myxococcota including descriptions for ten novel species: Archangium lansinium sp. nov., Myxococcus landrumus sp. nov., Nannocystis bai.</title>
        <authorList>
            <person name="Ahearne A."/>
            <person name="Stevens C."/>
            <person name="Dowd S."/>
        </authorList>
    </citation>
    <scope>NUCLEOTIDE SEQUENCE</scope>
    <source>
        <strain evidence="4">Fl3</strain>
    </source>
</reference>
<protein>
    <recommendedName>
        <fullName evidence="6">MarR family transcriptional regulator</fullName>
    </recommendedName>
</protein>
<keyword evidence="1" id="KW-0805">Transcription regulation</keyword>
<name>A0ABY7HBP1_9BACT</name>
<dbReference type="RefSeq" id="WP_269039053.1">
    <property type="nucleotide sequence ID" value="NZ_CP114040.1"/>
</dbReference>
<dbReference type="EMBL" id="CP114040">
    <property type="protein sequence ID" value="WAS96689.1"/>
    <property type="molecule type" value="Genomic_DNA"/>
</dbReference>
<organism evidence="4 5">
    <name type="scientific">Nannocystis punicea</name>
    <dbReference type="NCBI Taxonomy" id="2995304"/>
    <lineage>
        <taxon>Bacteria</taxon>
        <taxon>Pseudomonadati</taxon>
        <taxon>Myxococcota</taxon>
        <taxon>Polyangia</taxon>
        <taxon>Nannocystales</taxon>
        <taxon>Nannocystaceae</taxon>
        <taxon>Nannocystis</taxon>
    </lineage>
</organism>
<dbReference type="SUPFAM" id="SSF46785">
    <property type="entry name" value="Winged helix' DNA-binding domain"/>
    <property type="match status" value="1"/>
</dbReference>
<evidence type="ECO:0008006" key="6">
    <source>
        <dbReference type="Google" id="ProtNLM"/>
    </source>
</evidence>
<evidence type="ECO:0000256" key="2">
    <source>
        <dbReference type="ARBA" id="ARBA00023125"/>
    </source>
</evidence>
<keyword evidence="3" id="KW-0804">Transcription</keyword>
<dbReference type="InterPro" id="IPR052362">
    <property type="entry name" value="HTH-GbsR_regulator"/>
</dbReference>
<evidence type="ECO:0000313" key="4">
    <source>
        <dbReference type="EMBL" id="WAS96689.1"/>
    </source>
</evidence>
<dbReference type="InterPro" id="IPR036390">
    <property type="entry name" value="WH_DNA-bd_sf"/>
</dbReference>
<evidence type="ECO:0000256" key="1">
    <source>
        <dbReference type="ARBA" id="ARBA00023015"/>
    </source>
</evidence>
<gene>
    <name evidence="4" type="ORF">O0S08_11110</name>
</gene>
<dbReference type="Proteomes" id="UP001164459">
    <property type="component" value="Chromosome"/>
</dbReference>
<dbReference type="Gene3D" id="1.10.10.10">
    <property type="entry name" value="Winged helix-like DNA-binding domain superfamily/Winged helix DNA-binding domain"/>
    <property type="match status" value="1"/>
</dbReference>
<dbReference type="PANTHER" id="PTHR38465">
    <property type="entry name" value="HTH-TYPE TRANSCRIPTIONAL REGULATOR MJ1563-RELATED"/>
    <property type="match status" value="1"/>
</dbReference>
<proteinExistence type="predicted"/>
<dbReference type="InterPro" id="IPR036388">
    <property type="entry name" value="WH-like_DNA-bd_sf"/>
</dbReference>
<dbReference type="Gene3D" id="1.10.287.160">
    <property type="entry name" value="HR1 repeat"/>
    <property type="match status" value="1"/>
</dbReference>
<keyword evidence="5" id="KW-1185">Reference proteome</keyword>
<sequence>MPGPTAKELEFIDRFGLCFEKLGGTRTMGRIYAWLMICGAQQQSLTELAAALGVSKASISTVIRPMEEAGLALRLPAPGRQHSYRVAPGGVTRMLQVQFARMRLGAEVAEFGLSVLGKDRAAQRERLAEFRDFCEFTADEVGQELLTRWEQYRAKKRRKR</sequence>
<dbReference type="PANTHER" id="PTHR38465:SF2">
    <property type="entry name" value="HTH-TYPE TRANSCRIPTIONAL REGULATOR MMPR5"/>
    <property type="match status" value="1"/>
</dbReference>
<evidence type="ECO:0000313" key="5">
    <source>
        <dbReference type="Proteomes" id="UP001164459"/>
    </source>
</evidence>